<feature type="region of interest" description="Disordered" evidence="1">
    <location>
        <begin position="1"/>
        <end position="52"/>
    </location>
</feature>
<reference evidence="2 3" key="1">
    <citation type="submission" date="2023-08" db="EMBL/GenBank/DDBJ databases">
        <authorList>
            <person name="Girao M."/>
            <person name="Carvalho M.F."/>
        </authorList>
    </citation>
    <scope>NUCLEOTIDE SEQUENCE [LARGE SCALE GENOMIC DNA]</scope>
    <source>
        <strain evidence="2 3">CT-R113</strain>
    </source>
</reference>
<dbReference type="EMBL" id="JAUZMY010000041">
    <property type="protein sequence ID" value="MEE2041129.1"/>
    <property type="molecule type" value="Genomic_DNA"/>
</dbReference>
<evidence type="ECO:0000313" key="2">
    <source>
        <dbReference type="EMBL" id="MEE2041129.1"/>
    </source>
</evidence>
<feature type="compositionally biased region" description="Low complexity" evidence="1">
    <location>
        <begin position="30"/>
        <end position="40"/>
    </location>
</feature>
<gene>
    <name evidence="2" type="ORF">Q8791_28285</name>
</gene>
<evidence type="ECO:0000256" key="1">
    <source>
        <dbReference type="SAM" id="MobiDB-lite"/>
    </source>
</evidence>
<protein>
    <submittedName>
        <fullName evidence="2">Uncharacterized protein</fullName>
    </submittedName>
</protein>
<organism evidence="2 3">
    <name type="scientific">Nocardiopsis codii</name>
    <dbReference type="NCBI Taxonomy" id="3065942"/>
    <lineage>
        <taxon>Bacteria</taxon>
        <taxon>Bacillati</taxon>
        <taxon>Actinomycetota</taxon>
        <taxon>Actinomycetes</taxon>
        <taxon>Streptosporangiales</taxon>
        <taxon>Nocardiopsidaceae</taxon>
        <taxon>Nocardiopsis</taxon>
    </lineage>
</organism>
<keyword evidence="3" id="KW-1185">Reference proteome</keyword>
<name>A0ABU7KGS2_9ACTN</name>
<feature type="region of interest" description="Disordered" evidence="1">
    <location>
        <begin position="79"/>
        <end position="101"/>
    </location>
</feature>
<dbReference type="RefSeq" id="WP_330094888.1">
    <property type="nucleotide sequence ID" value="NZ_JAUZMY010000041.1"/>
</dbReference>
<sequence length="101" mass="10239">MRANRIPTEGIEREPSASAGRGTADGRRGGTAAPGRPRPVVGGGRPAVRRGVVTRPHTGPERVAVGGVHRVRVADRRRGVLGGSPCGAATAPRPVLAGEPA</sequence>
<accession>A0ABU7KGS2</accession>
<evidence type="ECO:0000313" key="3">
    <source>
        <dbReference type="Proteomes" id="UP001356095"/>
    </source>
</evidence>
<comment type="caution">
    <text evidence="2">The sequence shown here is derived from an EMBL/GenBank/DDBJ whole genome shotgun (WGS) entry which is preliminary data.</text>
</comment>
<proteinExistence type="predicted"/>
<dbReference type="Proteomes" id="UP001356095">
    <property type="component" value="Unassembled WGS sequence"/>
</dbReference>